<evidence type="ECO:0000313" key="2">
    <source>
        <dbReference type="EMBL" id="MDP9763458.1"/>
    </source>
</evidence>
<dbReference type="Proteomes" id="UP001232163">
    <property type="component" value="Unassembled WGS sequence"/>
</dbReference>
<feature type="region of interest" description="Disordered" evidence="1">
    <location>
        <begin position="1"/>
        <end position="52"/>
    </location>
</feature>
<keyword evidence="3" id="KW-1185">Reference proteome</keyword>
<proteinExistence type="predicted"/>
<organism evidence="2 3">
    <name type="scientific">Deinococcus enclensis</name>
    <dbReference type="NCBI Taxonomy" id="1049582"/>
    <lineage>
        <taxon>Bacteria</taxon>
        <taxon>Thermotogati</taxon>
        <taxon>Deinococcota</taxon>
        <taxon>Deinococci</taxon>
        <taxon>Deinococcales</taxon>
        <taxon>Deinococcaceae</taxon>
        <taxon>Deinococcus</taxon>
    </lineage>
</organism>
<dbReference type="PANTHER" id="PTHR40517:SF1">
    <property type="entry name" value="METAL-DEPENDENT PHOSPHOHYDROLASE, HD SUPERFAMILY-RELATED"/>
    <property type="match status" value="1"/>
</dbReference>
<sequence length="398" mass="43109">MSDPRSRAPQTGTEPSAGENPAGQGTAPGNERNGNGRNGNGDRDTPETLSQQGHKFRLSVESGVIRDLQNLQQAPADTKKPQRVVEYTTPRAKLIAEAQAAIRADLKAFPKALAAFEALHTDPEALAHWDMANYVTMRKLGYNDHGRVHAFITGAASMAITQLLLEGGVKPDLIESGIGDADDVYLTVLLGTMLHDIGNQIHRASHEAHGMLLALPIIDRIMTPLYPDAFKRTKVRSFILSCINCHDLNPAPLTIEGGITAVADGSDITKGRGRKAFALGSVDIHSISALAVDEVVIERGARTPVLINVTMNNSGGIFQVEEILAPKVIRSPLRPFVELRASIRPEGEEQILSRVRLEGDHFVMDLETGERVEVEVEDSQKKTQRAIAENLGIPSGRT</sequence>
<dbReference type="PANTHER" id="PTHR40517">
    <property type="entry name" value="METAL-DEPENDENT PHOSPHOHYDROLASE, HD SUPERFAMILY-RELATED"/>
    <property type="match status" value="1"/>
</dbReference>
<protein>
    <submittedName>
        <fullName evidence="2">Metal-dependent HD superfamily phosphatase/phosphodiesterase</fullName>
    </submittedName>
</protein>
<reference evidence="2 3" key="1">
    <citation type="submission" date="2023-07" db="EMBL/GenBank/DDBJ databases">
        <title>Genomic Encyclopedia of Type Strains, Phase IV (KMG-IV): sequencing the most valuable type-strain genomes for metagenomic binning, comparative biology and taxonomic classification.</title>
        <authorList>
            <person name="Goeker M."/>
        </authorList>
    </citation>
    <scope>NUCLEOTIDE SEQUENCE [LARGE SCALE GENOMIC DNA]</scope>
    <source>
        <strain evidence="2 3">NIO-1023</strain>
    </source>
</reference>
<name>A0ABT9MA53_9DEIO</name>
<comment type="caution">
    <text evidence="2">The sequence shown here is derived from an EMBL/GenBank/DDBJ whole genome shotgun (WGS) entry which is preliminary data.</text>
</comment>
<accession>A0ABT9MA53</accession>
<dbReference type="SUPFAM" id="SSF109604">
    <property type="entry name" value="HD-domain/PDEase-like"/>
    <property type="match status" value="1"/>
</dbReference>
<dbReference type="InterPro" id="IPR039967">
    <property type="entry name" value="MJ1020-like"/>
</dbReference>
<evidence type="ECO:0000313" key="3">
    <source>
        <dbReference type="Proteomes" id="UP001232163"/>
    </source>
</evidence>
<dbReference type="EMBL" id="JAURUR010000002">
    <property type="protein sequence ID" value="MDP9763458.1"/>
    <property type="molecule type" value="Genomic_DNA"/>
</dbReference>
<dbReference type="Gene3D" id="1.10.3210.10">
    <property type="entry name" value="Hypothetical protein af1432"/>
    <property type="match status" value="1"/>
</dbReference>
<evidence type="ECO:0000256" key="1">
    <source>
        <dbReference type="SAM" id="MobiDB-lite"/>
    </source>
</evidence>
<gene>
    <name evidence="2" type="ORF">QO006_000875</name>
</gene>